<keyword evidence="3" id="KW-1185">Reference proteome</keyword>
<dbReference type="OrthoDB" id="680361at2"/>
<evidence type="ECO:0000313" key="3">
    <source>
        <dbReference type="Proteomes" id="UP000182544"/>
    </source>
</evidence>
<keyword evidence="1" id="KW-0732">Signal</keyword>
<protein>
    <recommendedName>
        <fullName evidence="4">LTXXQ motif family protein</fullName>
    </recommendedName>
</protein>
<accession>A0A1K2IKL6</accession>
<evidence type="ECO:0000313" key="2">
    <source>
        <dbReference type="EMBL" id="SFZ92219.1"/>
    </source>
</evidence>
<dbReference type="EMBL" id="FPKV01000002">
    <property type="protein sequence ID" value="SFZ92219.1"/>
    <property type="molecule type" value="Genomic_DNA"/>
</dbReference>
<evidence type="ECO:0008006" key="4">
    <source>
        <dbReference type="Google" id="ProtNLM"/>
    </source>
</evidence>
<dbReference type="STRING" id="369401.SAMN05428642_102597"/>
<sequence>MKITRQFFLLFFGLMLVNTAFSQEQSAEDKAKEMTETMQGQIGFNEETSVKVYDINLSFVEDLQDVKASENSKIKKFKAIKSLQKEREDALEKVLTKTEFEAFKKYKKENFKAIKEKVKSNRT</sequence>
<dbReference type="Proteomes" id="UP000182544">
    <property type="component" value="Unassembled WGS sequence"/>
</dbReference>
<gene>
    <name evidence="2" type="ORF">SAMN05428642_102597</name>
</gene>
<feature type="signal peptide" evidence="1">
    <location>
        <begin position="1"/>
        <end position="22"/>
    </location>
</feature>
<evidence type="ECO:0000256" key="1">
    <source>
        <dbReference type="SAM" id="SignalP"/>
    </source>
</evidence>
<proteinExistence type="predicted"/>
<organism evidence="2 3">
    <name type="scientific">Flaviramulus basaltis</name>
    <dbReference type="NCBI Taxonomy" id="369401"/>
    <lineage>
        <taxon>Bacteria</taxon>
        <taxon>Pseudomonadati</taxon>
        <taxon>Bacteroidota</taxon>
        <taxon>Flavobacteriia</taxon>
        <taxon>Flavobacteriales</taxon>
        <taxon>Flavobacteriaceae</taxon>
        <taxon>Flaviramulus</taxon>
    </lineage>
</organism>
<dbReference type="AlphaFoldDB" id="A0A1K2IKL6"/>
<dbReference type="RefSeq" id="WP_072401577.1">
    <property type="nucleotide sequence ID" value="NZ_FPKV01000002.1"/>
</dbReference>
<feature type="chain" id="PRO_5012634236" description="LTXXQ motif family protein" evidence="1">
    <location>
        <begin position="23"/>
        <end position="123"/>
    </location>
</feature>
<reference evidence="2 3" key="1">
    <citation type="submission" date="2016-10" db="EMBL/GenBank/DDBJ databases">
        <authorList>
            <person name="de Groot N.N."/>
        </authorList>
    </citation>
    <scope>NUCLEOTIDE SEQUENCE [LARGE SCALE GENOMIC DNA]</scope>
    <source>
        <strain evidence="2 3">DSM 18180</strain>
    </source>
</reference>
<name>A0A1K2IKL6_9FLAO</name>